<reference evidence="2 3" key="1">
    <citation type="submission" date="2024-06" db="EMBL/GenBank/DDBJ databases">
        <authorList>
            <person name="Lee S.D."/>
        </authorList>
    </citation>
    <scope>NUCLEOTIDE SEQUENCE [LARGE SCALE GENOMIC DNA]</scope>
    <source>
        <strain evidence="2 3">N1-10</strain>
    </source>
</reference>
<protein>
    <recommendedName>
        <fullName evidence="4">PE-PGRS family protein</fullName>
    </recommendedName>
</protein>
<feature type="compositionally biased region" description="Pro residues" evidence="1">
    <location>
        <begin position="412"/>
        <end position="424"/>
    </location>
</feature>
<evidence type="ECO:0000313" key="2">
    <source>
        <dbReference type="EMBL" id="MFC1438023.1"/>
    </source>
</evidence>
<organism evidence="2 3">
    <name type="scientific">Streptacidiphilus jeojiensis</name>
    <dbReference type="NCBI Taxonomy" id="3229225"/>
    <lineage>
        <taxon>Bacteria</taxon>
        <taxon>Bacillati</taxon>
        <taxon>Actinomycetota</taxon>
        <taxon>Actinomycetes</taxon>
        <taxon>Kitasatosporales</taxon>
        <taxon>Streptomycetaceae</taxon>
        <taxon>Streptacidiphilus</taxon>
    </lineage>
</organism>
<sequence>MPRPTRLNERQIAVLQRICDNTEPVTSADSTLAITVYALRNRGLVTTAWADGRWSASPTEAGLRQVHANTEASPAPADSPGQSHTGRSDRLAREAAGLVTDLVRAGGTLRFHDPDQAERARLRRALHAGRTSDALPPDKQLRLSGRDKGDFVIRLVPREQPAQAVAPGEPVAVPLTLVAANVQPAVRDAVLNVCPGCQDRARRILHALATAAQQHGLAIDHARPEAHASLVIAFDGGAIPLALSEGSTQVPDSDSVRYAWQRVTAQTTRPTHQLDLYLVEASWSHRGQRHRWGDRKRWKLEDQLPHVLHEIEQRAGAELERQFAREREEQEMLRAWHTAKDRARRDLLKAHRLEALHQQVAAWDEAQRIRAYCDAVELHLEHHSADDPEESHAVRKWITWARAYAKHTDPIPGLPRMPKSPPIGPEELRPYLRGWSPYEPRRS</sequence>
<evidence type="ECO:0000256" key="1">
    <source>
        <dbReference type="SAM" id="MobiDB-lite"/>
    </source>
</evidence>
<dbReference type="Proteomes" id="UP001592581">
    <property type="component" value="Unassembled WGS sequence"/>
</dbReference>
<evidence type="ECO:0000313" key="3">
    <source>
        <dbReference type="Proteomes" id="UP001592581"/>
    </source>
</evidence>
<feature type="region of interest" description="Disordered" evidence="1">
    <location>
        <begin position="411"/>
        <end position="443"/>
    </location>
</feature>
<name>A0ABV6XIC2_9ACTN</name>
<dbReference type="EMBL" id="JBEUKS010000002">
    <property type="protein sequence ID" value="MFC1438023.1"/>
    <property type="molecule type" value="Genomic_DNA"/>
</dbReference>
<dbReference type="RefSeq" id="WP_380563615.1">
    <property type="nucleotide sequence ID" value="NZ_JBEUKS010000002.1"/>
</dbReference>
<comment type="caution">
    <text evidence="2">The sequence shown here is derived from an EMBL/GenBank/DDBJ whole genome shotgun (WGS) entry which is preliminary data.</text>
</comment>
<accession>A0ABV6XIC2</accession>
<evidence type="ECO:0008006" key="4">
    <source>
        <dbReference type="Google" id="ProtNLM"/>
    </source>
</evidence>
<keyword evidence="3" id="KW-1185">Reference proteome</keyword>
<gene>
    <name evidence="2" type="ORF">ABUW04_07105</name>
</gene>
<proteinExistence type="predicted"/>
<feature type="region of interest" description="Disordered" evidence="1">
    <location>
        <begin position="60"/>
        <end position="90"/>
    </location>
</feature>